<reference evidence="5 6" key="1">
    <citation type="submission" date="2016-10" db="EMBL/GenBank/DDBJ databases">
        <authorList>
            <person name="de Groot N.N."/>
        </authorList>
    </citation>
    <scope>NUCLEOTIDE SEQUENCE [LARGE SCALE GENOMIC DNA]</scope>
    <source>
        <strain evidence="5 6">CGMCC 1.7056</strain>
    </source>
</reference>
<dbReference type="EMBL" id="FOLB01000015">
    <property type="protein sequence ID" value="SFC93412.1"/>
    <property type="molecule type" value="Genomic_DNA"/>
</dbReference>
<protein>
    <submittedName>
        <fullName evidence="5">Ribosomal-protein-alanine N-acetyltransferase</fullName>
    </submittedName>
</protein>
<name>A0A1I1N863_9ACTN</name>
<sequence>MTPDPPGGADPSAEATTVVDLLPGYNARPLSISDAAAIADAYARNREHLAPWEPTRRPEFFTEAVQRADAEAKLAAANAGQQDPWLIWHDGEVVGRVNLTNIARGVFQNASLGYWVDHRHTGRGVATAAVRFAVQRATGLGLHRLEAGTLADNEPSRIVLRRCGFTEYGRAPQYLFIAGAWQDHVMFQRILHTRDAP</sequence>
<dbReference type="InterPro" id="IPR000182">
    <property type="entry name" value="GNAT_dom"/>
</dbReference>
<dbReference type="PANTHER" id="PTHR43792">
    <property type="entry name" value="GNAT FAMILY, PUTATIVE (AFU_ORTHOLOGUE AFUA_3G00765)-RELATED-RELATED"/>
    <property type="match status" value="1"/>
</dbReference>
<dbReference type="PANTHER" id="PTHR43792:SF8">
    <property type="entry name" value="[RIBOSOMAL PROTEIN US5]-ALANINE N-ACETYLTRANSFERASE"/>
    <property type="match status" value="1"/>
</dbReference>
<accession>A0A1I1N863</accession>
<dbReference type="InterPro" id="IPR051531">
    <property type="entry name" value="N-acetyltransferase"/>
</dbReference>
<evidence type="ECO:0000313" key="6">
    <source>
        <dbReference type="Proteomes" id="UP000198832"/>
    </source>
</evidence>
<evidence type="ECO:0000259" key="4">
    <source>
        <dbReference type="PROSITE" id="PS51186"/>
    </source>
</evidence>
<evidence type="ECO:0000256" key="2">
    <source>
        <dbReference type="ARBA" id="ARBA00023315"/>
    </source>
</evidence>
<dbReference type="STRING" id="574651.SAMN04487968_1158"/>
<dbReference type="GO" id="GO:0008999">
    <property type="term" value="F:protein-N-terminal-alanine acetyltransferase activity"/>
    <property type="evidence" value="ECO:0007669"/>
    <property type="project" value="TreeGrafter"/>
</dbReference>
<keyword evidence="2" id="KW-0012">Acyltransferase</keyword>
<dbReference type="InterPro" id="IPR016181">
    <property type="entry name" value="Acyl_CoA_acyltransferase"/>
</dbReference>
<dbReference type="CDD" id="cd04301">
    <property type="entry name" value="NAT_SF"/>
    <property type="match status" value="1"/>
</dbReference>
<feature type="domain" description="N-acetyltransferase" evidence="4">
    <location>
        <begin position="25"/>
        <end position="188"/>
    </location>
</feature>
<dbReference type="SUPFAM" id="SSF55729">
    <property type="entry name" value="Acyl-CoA N-acyltransferases (Nat)"/>
    <property type="match status" value="1"/>
</dbReference>
<gene>
    <name evidence="5" type="ORF">SAMN04487968_1158</name>
</gene>
<evidence type="ECO:0000313" key="5">
    <source>
        <dbReference type="EMBL" id="SFC93412.1"/>
    </source>
</evidence>
<evidence type="ECO:0000256" key="1">
    <source>
        <dbReference type="ARBA" id="ARBA00022679"/>
    </source>
</evidence>
<dbReference type="GO" id="GO:0005737">
    <property type="term" value="C:cytoplasm"/>
    <property type="evidence" value="ECO:0007669"/>
    <property type="project" value="TreeGrafter"/>
</dbReference>
<keyword evidence="1 5" id="KW-0808">Transferase</keyword>
<dbReference type="PROSITE" id="PS51186">
    <property type="entry name" value="GNAT"/>
    <property type="match status" value="1"/>
</dbReference>
<dbReference type="Pfam" id="PF13302">
    <property type="entry name" value="Acetyltransf_3"/>
    <property type="match status" value="1"/>
</dbReference>
<organism evidence="5 6">
    <name type="scientific">Nocardioides terrae</name>
    <dbReference type="NCBI Taxonomy" id="574651"/>
    <lineage>
        <taxon>Bacteria</taxon>
        <taxon>Bacillati</taxon>
        <taxon>Actinomycetota</taxon>
        <taxon>Actinomycetes</taxon>
        <taxon>Propionibacteriales</taxon>
        <taxon>Nocardioidaceae</taxon>
        <taxon>Nocardioides</taxon>
    </lineage>
</organism>
<dbReference type="Gene3D" id="3.40.630.30">
    <property type="match status" value="1"/>
</dbReference>
<comment type="similarity">
    <text evidence="3">Belongs to the acetyltransferase family. RimJ subfamily.</text>
</comment>
<dbReference type="Proteomes" id="UP000198832">
    <property type="component" value="Unassembled WGS sequence"/>
</dbReference>
<dbReference type="OrthoDB" id="5242221at2"/>
<proteinExistence type="inferred from homology"/>
<dbReference type="AlphaFoldDB" id="A0A1I1N863"/>
<dbReference type="RefSeq" id="WP_091126206.1">
    <property type="nucleotide sequence ID" value="NZ_FOLB01000015.1"/>
</dbReference>
<keyword evidence="6" id="KW-1185">Reference proteome</keyword>
<evidence type="ECO:0000256" key="3">
    <source>
        <dbReference type="ARBA" id="ARBA00038502"/>
    </source>
</evidence>